<evidence type="ECO:0000313" key="1">
    <source>
        <dbReference type="EMBL" id="MDR6241863.1"/>
    </source>
</evidence>
<sequence length="79" mass="9495">MKNKKFNIQNRGGQITLSKTGFNDHLGKPQLVFFSCYDYSHGEWELVEFYNKNEIKLMNSKFGNLYVFYFFIFTCGWDR</sequence>
<dbReference type="AlphaFoldDB" id="A0AAE3XSD1"/>
<dbReference type="EMBL" id="JAVDQD010000012">
    <property type="protein sequence ID" value="MDR6241863.1"/>
    <property type="molecule type" value="Genomic_DNA"/>
</dbReference>
<evidence type="ECO:0000313" key="2">
    <source>
        <dbReference type="Proteomes" id="UP001185092"/>
    </source>
</evidence>
<protein>
    <submittedName>
        <fullName evidence="1">Uncharacterized protein</fullName>
    </submittedName>
</protein>
<proteinExistence type="predicted"/>
<name>A0AAE3XSD1_9BACT</name>
<keyword evidence="2" id="KW-1185">Reference proteome</keyword>
<comment type="caution">
    <text evidence="1">The sequence shown here is derived from an EMBL/GenBank/DDBJ whole genome shotgun (WGS) entry which is preliminary data.</text>
</comment>
<organism evidence="1 2">
    <name type="scientific">Aureibacter tunicatorum</name>
    <dbReference type="NCBI Taxonomy" id="866807"/>
    <lineage>
        <taxon>Bacteria</taxon>
        <taxon>Pseudomonadati</taxon>
        <taxon>Bacteroidota</taxon>
        <taxon>Cytophagia</taxon>
        <taxon>Cytophagales</taxon>
        <taxon>Persicobacteraceae</taxon>
        <taxon>Aureibacter</taxon>
    </lineage>
</organism>
<accession>A0AAE3XSD1</accession>
<dbReference type="Proteomes" id="UP001185092">
    <property type="component" value="Unassembled WGS sequence"/>
</dbReference>
<gene>
    <name evidence="1" type="ORF">HNQ88_004950</name>
</gene>
<reference evidence="1" key="1">
    <citation type="submission" date="2023-07" db="EMBL/GenBank/DDBJ databases">
        <title>Genomic Encyclopedia of Type Strains, Phase IV (KMG-IV): sequencing the most valuable type-strain genomes for metagenomic binning, comparative biology and taxonomic classification.</title>
        <authorList>
            <person name="Goeker M."/>
        </authorList>
    </citation>
    <scope>NUCLEOTIDE SEQUENCE</scope>
    <source>
        <strain evidence="1">DSM 26174</strain>
    </source>
</reference>